<comment type="function">
    <text evidence="10">Catalyzes the phosphorylation of the position 2 hydroxy group of 4-diphosphocytidyl-2C-methyl-D-erythritol.</text>
</comment>
<dbReference type="GO" id="GO:0050515">
    <property type="term" value="F:4-(cytidine 5'-diphospho)-2-C-methyl-D-erythritol kinase activity"/>
    <property type="evidence" value="ECO:0007669"/>
    <property type="project" value="UniProtKB-UniRule"/>
</dbReference>
<keyword evidence="4 10" id="KW-0808">Transferase</keyword>
<dbReference type="Gene3D" id="3.40.630.30">
    <property type="match status" value="1"/>
</dbReference>
<dbReference type="NCBIfam" id="TIGR00154">
    <property type="entry name" value="ispE"/>
    <property type="match status" value="1"/>
</dbReference>
<dbReference type="InterPro" id="IPR016181">
    <property type="entry name" value="Acyl_CoA_acyltransferase"/>
</dbReference>
<evidence type="ECO:0000256" key="10">
    <source>
        <dbReference type="HAMAP-Rule" id="MF_00061"/>
    </source>
</evidence>
<dbReference type="Pfam" id="PF00288">
    <property type="entry name" value="GHMP_kinases_N"/>
    <property type="match status" value="1"/>
</dbReference>
<evidence type="ECO:0000256" key="4">
    <source>
        <dbReference type="ARBA" id="ARBA00022679"/>
    </source>
</evidence>
<dbReference type="CDD" id="cd04301">
    <property type="entry name" value="NAT_SF"/>
    <property type="match status" value="1"/>
</dbReference>
<evidence type="ECO:0000256" key="8">
    <source>
        <dbReference type="ARBA" id="ARBA00023229"/>
    </source>
</evidence>
<dbReference type="EMBL" id="CP014841">
    <property type="protein sequence ID" value="AND69410.1"/>
    <property type="molecule type" value="Genomic_DNA"/>
</dbReference>
<evidence type="ECO:0000256" key="2">
    <source>
        <dbReference type="ARBA" id="ARBA00012052"/>
    </source>
</evidence>
<protein>
    <recommendedName>
        <fullName evidence="3 10">4-diphosphocytidyl-2-C-methyl-D-erythritol kinase</fullName>
        <shortName evidence="10">CMK</shortName>
        <ecNumber evidence="2 10">2.7.1.148</ecNumber>
    </recommendedName>
    <alternativeName>
        <fullName evidence="9 10">4-(cytidine-5'-diphospho)-2-C-methyl-D-erythritol kinase</fullName>
    </alternativeName>
</protein>
<evidence type="ECO:0000256" key="9">
    <source>
        <dbReference type="ARBA" id="ARBA00032554"/>
    </source>
</evidence>
<keyword evidence="13" id="KW-1185">Reference proteome</keyword>
<dbReference type="InterPro" id="IPR020568">
    <property type="entry name" value="Ribosomal_Su5_D2-typ_SF"/>
</dbReference>
<dbReference type="InterPro" id="IPR000182">
    <property type="entry name" value="GNAT_dom"/>
</dbReference>
<feature type="active site" evidence="10">
    <location>
        <position position="196"/>
    </location>
</feature>
<sequence length="476" mass="51715">MSRFIARAPMNAVIERARPDEVDALCAIERAAVQLFRGHPAWPFYADMAIPPELLHAAIARGVVWVARTAVGGEPVGFVWLDDALPDRAIGIGELDVLPAHGRHGIGAALLEHACDWARAAGYDRVDLGTLADVPWNAPFYARHGFVVVDKDDPAFAFARDRDRENGFPDRLRVFMSRPLPPLDASSWSVWPAPAKLNLFLRITGRRPDGYHELQTVFRLLDWGDEVRLRVRDDGEICRENEIPGVPAGQDITVRAARLLQSAGGTSQGADIAVDKRIPMGGGLGGGSSDAATVLVALDHLWGTGLGEDALAELGRRLGADVPVFVRGRSAWAEGIGERLQPLDLPRRSYVVLDPREHVPTAALFQAAELTRNAPRATISSFVSGETAENAFEPVVRARHPRVNAALEWLGSFGRAKLSGSGGCVFLETPSPTRAMAIAARCPAEFVAQVASGADRSMLHRALDRHRRTERARHTT</sequence>
<keyword evidence="5 10" id="KW-0547">Nucleotide-binding</keyword>
<dbReference type="Pfam" id="PF00583">
    <property type="entry name" value="Acetyltransf_1"/>
    <property type="match status" value="1"/>
</dbReference>
<dbReference type="SUPFAM" id="SSF54211">
    <property type="entry name" value="Ribosomal protein S5 domain 2-like"/>
    <property type="match status" value="1"/>
</dbReference>
<dbReference type="InterPro" id="IPR013750">
    <property type="entry name" value="GHMP_kinase_C_dom"/>
</dbReference>
<dbReference type="Pfam" id="PF08544">
    <property type="entry name" value="GHMP_kinases_C"/>
    <property type="match status" value="1"/>
</dbReference>
<organism evidence="12 13">
    <name type="scientific">Dyella thiooxydans</name>
    <dbReference type="NCBI Taxonomy" id="445710"/>
    <lineage>
        <taxon>Bacteria</taxon>
        <taxon>Pseudomonadati</taxon>
        <taxon>Pseudomonadota</taxon>
        <taxon>Gammaproteobacteria</taxon>
        <taxon>Lysobacterales</taxon>
        <taxon>Rhodanobacteraceae</taxon>
        <taxon>Dyella</taxon>
    </lineage>
</organism>
<keyword evidence="7 10" id="KW-0067">ATP-binding</keyword>
<feature type="domain" description="N-acetyltransferase" evidence="11">
    <location>
        <begin position="12"/>
        <end position="181"/>
    </location>
</feature>
<dbReference type="InterPro" id="IPR006204">
    <property type="entry name" value="GHMP_kinase_N_dom"/>
</dbReference>
<dbReference type="AlphaFoldDB" id="A0A160N124"/>
<dbReference type="InterPro" id="IPR014721">
    <property type="entry name" value="Ribsml_uS5_D2-typ_fold_subgr"/>
</dbReference>
<evidence type="ECO:0000259" key="11">
    <source>
        <dbReference type="PROSITE" id="PS51186"/>
    </source>
</evidence>
<dbReference type="PATRIC" id="fig|445710.3.peg.1953"/>
<dbReference type="Proteomes" id="UP000077255">
    <property type="component" value="Chromosome"/>
</dbReference>
<evidence type="ECO:0000313" key="13">
    <source>
        <dbReference type="Proteomes" id="UP000077255"/>
    </source>
</evidence>
<dbReference type="EC" id="2.7.1.148" evidence="2 10"/>
<evidence type="ECO:0000256" key="1">
    <source>
        <dbReference type="ARBA" id="ARBA00009684"/>
    </source>
</evidence>
<reference evidence="12 13" key="1">
    <citation type="submission" date="2016-02" db="EMBL/GenBank/DDBJ databases">
        <title>Complete genome sequencing and analysis of ATSB10, Dyella thiooxydans isolated from rhizosphere soil of sunflower (Helianthus annuus L.).</title>
        <authorList>
            <person name="Lee Y."/>
            <person name="Hwangbo K."/>
            <person name="Chung H."/>
            <person name="Yoo J."/>
            <person name="Kim K.Y."/>
            <person name="Sa T.M."/>
            <person name="Um Y."/>
            <person name="Madhaiyan M."/>
        </authorList>
    </citation>
    <scope>NUCLEOTIDE SEQUENCE [LARGE SCALE GENOMIC DNA]</scope>
    <source>
        <strain evidence="12 13">ATSB10</strain>
    </source>
</reference>
<gene>
    <name evidence="10" type="primary">ispE</name>
    <name evidence="12" type="ORF">ATSB10_19560</name>
</gene>
<evidence type="ECO:0000256" key="6">
    <source>
        <dbReference type="ARBA" id="ARBA00022777"/>
    </source>
</evidence>
<dbReference type="PANTHER" id="PTHR43527">
    <property type="entry name" value="4-DIPHOSPHOCYTIDYL-2-C-METHYL-D-ERYTHRITOL KINASE, CHLOROPLASTIC"/>
    <property type="match status" value="1"/>
</dbReference>
<evidence type="ECO:0000256" key="5">
    <source>
        <dbReference type="ARBA" id="ARBA00022741"/>
    </source>
</evidence>
<dbReference type="GO" id="GO:0005524">
    <property type="term" value="F:ATP binding"/>
    <property type="evidence" value="ECO:0007669"/>
    <property type="project" value="UniProtKB-UniRule"/>
</dbReference>
<feature type="binding site" evidence="10">
    <location>
        <begin position="279"/>
        <end position="289"/>
    </location>
    <ligand>
        <name>ATP</name>
        <dbReference type="ChEBI" id="CHEBI:30616"/>
    </ligand>
</feature>
<accession>A0A160N124</accession>
<dbReference type="SUPFAM" id="SSF55729">
    <property type="entry name" value="Acyl-CoA N-acyltransferases (Nat)"/>
    <property type="match status" value="1"/>
</dbReference>
<proteinExistence type="inferred from homology"/>
<dbReference type="PROSITE" id="PS51186">
    <property type="entry name" value="GNAT"/>
    <property type="match status" value="1"/>
</dbReference>
<dbReference type="InterPro" id="IPR036554">
    <property type="entry name" value="GHMP_kinase_C_sf"/>
</dbReference>
<dbReference type="Gene3D" id="3.30.230.10">
    <property type="match status" value="1"/>
</dbReference>
<comment type="pathway">
    <text evidence="10">Isoprenoid biosynthesis; isopentenyl diphosphate biosynthesis via DXP pathway; isopentenyl diphosphate from 1-deoxy-D-xylulose 5-phosphate: step 3/6.</text>
</comment>
<comment type="similarity">
    <text evidence="1 10">Belongs to the GHMP kinase family. IspE subfamily.</text>
</comment>
<keyword evidence="8 10" id="KW-0414">Isoprene biosynthesis</keyword>
<evidence type="ECO:0000256" key="7">
    <source>
        <dbReference type="ARBA" id="ARBA00022840"/>
    </source>
</evidence>
<comment type="catalytic activity">
    <reaction evidence="10">
        <text>4-CDP-2-C-methyl-D-erythritol + ATP = 4-CDP-2-C-methyl-D-erythritol 2-phosphate + ADP + H(+)</text>
        <dbReference type="Rhea" id="RHEA:18437"/>
        <dbReference type="ChEBI" id="CHEBI:15378"/>
        <dbReference type="ChEBI" id="CHEBI:30616"/>
        <dbReference type="ChEBI" id="CHEBI:57823"/>
        <dbReference type="ChEBI" id="CHEBI:57919"/>
        <dbReference type="ChEBI" id="CHEBI:456216"/>
        <dbReference type="EC" id="2.7.1.148"/>
    </reaction>
</comment>
<dbReference type="PANTHER" id="PTHR43527:SF2">
    <property type="entry name" value="4-DIPHOSPHOCYTIDYL-2-C-METHYL-D-ERYTHRITOL KINASE, CHLOROPLASTIC"/>
    <property type="match status" value="1"/>
</dbReference>
<feature type="active site" evidence="10">
    <location>
        <position position="321"/>
    </location>
</feature>
<dbReference type="GO" id="GO:0016747">
    <property type="term" value="F:acyltransferase activity, transferring groups other than amino-acyl groups"/>
    <property type="evidence" value="ECO:0007669"/>
    <property type="project" value="InterPro"/>
</dbReference>
<name>A0A160N124_9GAMM</name>
<dbReference type="GO" id="GO:0019288">
    <property type="term" value="P:isopentenyl diphosphate biosynthetic process, methylerythritol 4-phosphate pathway"/>
    <property type="evidence" value="ECO:0007669"/>
    <property type="project" value="UniProtKB-UniRule"/>
</dbReference>
<dbReference type="Gene3D" id="3.30.70.890">
    <property type="entry name" value="GHMP kinase, C-terminal domain"/>
    <property type="match status" value="1"/>
</dbReference>
<dbReference type="UniPathway" id="UPA00056">
    <property type="reaction ID" value="UER00094"/>
</dbReference>
<dbReference type="STRING" id="445710.ATSB10_19560"/>
<dbReference type="InterPro" id="IPR004424">
    <property type="entry name" value="IspE"/>
</dbReference>
<evidence type="ECO:0000313" key="12">
    <source>
        <dbReference type="EMBL" id="AND69410.1"/>
    </source>
</evidence>
<dbReference type="GO" id="GO:0016114">
    <property type="term" value="P:terpenoid biosynthetic process"/>
    <property type="evidence" value="ECO:0007669"/>
    <property type="project" value="UniProtKB-UniRule"/>
</dbReference>
<dbReference type="KEGG" id="dtx:ATSB10_19560"/>
<keyword evidence="6 10" id="KW-0418">Kinase</keyword>
<evidence type="ECO:0000256" key="3">
    <source>
        <dbReference type="ARBA" id="ARBA00017473"/>
    </source>
</evidence>
<dbReference type="HAMAP" id="MF_00061">
    <property type="entry name" value="IspE"/>
    <property type="match status" value="1"/>
</dbReference>
<dbReference type="SUPFAM" id="SSF55060">
    <property type="entry name" value="GHMP Kinase, C-terminal domain"/>
    <property type="match status" value="1"/>
</dbReference>